<proteinExistence type="predicted"/>
<name>G3HWP0_CRIGR</name>
<organism evidence="1 2">
    <name type="scientific">Cricetulus griseus</name>
    <name type="common">Chinese hamster</name>
    <name type="synonym">Cricetulus barabensis griseus</name>
    <dbReference type="NCBI Taxonomy" id="10029"/>
    <lineage>
        <taxon>Eukaryota</taxon>
        <taxon>Metazoa</taxon>
        <taxon>Chordata</taxon>
        <taxon>Craniata</taxon>
        <taxon>Vertebrata</taxon>
        <taxon>Euteleostomi</taxon>
        <taxon>Mammalia</taxon>
        <taxon>Eutheria</taxon>
        <taxon>Euarchontoglires</taxon>
        <taxon>Glires</taxon>
        <taxon>Rodentia</taxon>
        <taxon>Myomorpha</taxon>
        <taxon>Muroidea</taxon>
        <taxon>Cricetidae</taxon>
        <taxon>Cricetinae</taxon>
        <taxon>Cricetulus</taxon>
    </lineage>
</organism>
<protein>
    <submittedName>
        <fullName evidence="1">Uncharacterized protein</fullName>
    </submittedName>
</protein>
<gene>
    <name evidence="1" type="ORF">I79_015401</name>
</gene>
<dbReference type="AlphaFoldDB" id="G3HWP0"/>
<dbReference type="InParanoid" id="G3HWP0"/>
<evidence type="ECO:0000313" key="1">
    <source>
        <dbReference type="EMBL" id="EGV93100.1"/>
    </source>
</evidence>
<accession>G3HWP0</accession>
<dbReference type="EMBL" id="JH000836">
    <property type="protein sequence ID" value="EGV93100.1"/>
    <property type="molecule type" value="Genomic_DNA"/>
</dbReference>
<dbReference type="Proteomes" id="UP000001075">
    <property type="component" value="Unassembled WGS sequence"/>
</dbReference>
<reference evidence="2" key="1">
    <citation type="journal article" date="2011" name="Nat. Biotechnol.">
        <title>The genomic sequence of the Chinese hamster ovary (CHO)-K1 cell line.</title>
        <authorList>
            <person name="Xu X."/>
            <person name="Nagarajan H."/>
            <person name="Lewis N.E."/>
            <person name="Pan S."/>
            <person name="Cai Z."/>
            <person name="Liu X."/>
            <person name="Chen W."/>
            <person name="Xie M."/>
            <person name="Wang W."/>
            <person name="Hammond S."/>
            <person name="Andersen M.R."/>
            <person name="Neff N."/>
            <person name="Passarelli B."/>
            <person name="Koh W."/>
            <person name="Fan H.C."/>
            <person name="Wang J."/>
            <person name="Gui Y."/>
            <person name="Lee K.H."/>
            <person name="Betenbaugh M.J."/>
            <person name="Quake S.R."/>
            <person name="Famili I."/>
            <person name="Palsson B.O."/>
            <person name="Wang J."/>
        </authorList>
    </citation>
    <scope>NUCLEOTIDE SEQUENCE [LARGE SCALE GENOMIC DNA]</scope>
    <source>
        <strain evidence="2">CHO K1 cell line</strain>
    </source>
</reference>
<sequence length="59" mass="6333">MPKLKLCLALEKRMCLYSAAVEMGRSPGYRGLLAVAGPPTYCGALGQPAVFSYCQCPHL</sequence>
<evidence type="ECO:0000313" key="2">
    <source>
        <dbReference type="Proteomes" id="UP000001075"/>
    </source>
</evidence>